<feature type="region of interest" description="Disordered" evidence="1">
    <location>
        <begin position="1"/>
        <end position="31"/>
    </location>
</feature>
<dbReference type="Proteomes" id="UP000184488">
    <property type="component" value="Unassembled WGS sequence"/>
</dbReference>
<sequence length="31" mass="3536">MDSKITSPGLLHPYTKHQNKDENIIKPIDTT</sequence>
<dbReference type="STRING" id="415425.SAMN05444363_2557"/>
<organism evidence="2 3">
    <name type="scientific">Flavobacterium terrae</name>
    <dbReference type="NCBI Taxonomy" id="415425"/>
    <lineage>
        <taxon>Bacteria</taxon>
        <taxon>Pseudomonadati</taxon>
        <taxon>Bacteroidota</taxon>
        <taxon>Flavobacteriia</taxon>
        <taxon>Flavobacteriales</taxon>
        <taxon>Flavobacteriaceae</taxon>
        <taxon>Flavobacterium</taxon>
    </lineage>
</organism>
<evidence type="ECO:0000313" key="3">
    <source>
        <dbReference type="Proteomes" id="UP000184488"/>
    </source>
</evidence>
<proteinExistence type="predicted"/>
<dbReference type="EMBL" id="FQZI01000005">
    <property type="protein sequence ID" value="SHJ08089.1"/>
    <property type="molecule type" value="Genomic_DNA"/>
</dbReference>
<evidence type="ECO:0000313" key="2">
    <source>
        <dbReference type="EMBL" id="SHJ08089.1"/>
    </source>
</evidence>
<evidence type="ECO:0000256" key="1">
    <source>
        <dbReference type="SAM" id="MobiDB-lite"/>
    </source>
</evidence>
<keyword evidence="3" id="KW-1185">Reference proteome</keyword>
<dbReference type="AlphaFoldDB" id="A0A1M6GDV7"/>
<reference evidence="3" key="1">
    <citation type="submission" date="2016-11" db="EMBL/GenBank/DDBJ databases">
        <authorList>
            <person name="Varghese N."/>
            <person name="Submissions S."/>
        </authorList>
    </citation>
    <scope>NUCLEOTIDE SEQUENCE [LARGE SCALE GENOMIC DNA]</scope>
    <source>
        <strain evidence="3">DSM 18829</strain>
    </source>
</reference>
<protein>
    <submittedName>
        <fullName evidence="2">Uncharacterized protein</fullName>
    </submittedName>
</protein>
<name>A0A1M6GDV7_9FLAO</name>
<gene>
    <name evidence="2" type="ORF">SAMN05444363_2557</name>
</gene>
<accession>A0A1M6GDV7</accession>